<dbReference type="InterPro" id="IPR009297">
    <property type="entry name" value="DUF952"/>
</dbReference>
<dbReference type="EMBL" id="JACHNC010000001">
    <property type="protein sequence ID" value="MBB4753162.1"/>
    <property type="molecule type" value="Genomic_DNA"/>
</dbReference>
<dbReference type="Pfam" id="PF06108">
    <property type="entry name" value="DUF952"/>
    <property type="match status" value="1"/>
</dbReference>
<dbReference type="SUPFAM" id="SSF56399">
    <property type="entry name" value="ADP-ribosylation"/>
    <property type="match status" value="1"/>
</dbReference>
<evidence type="ECO:0000313" key="4">
    <source>
        <dbReference type="Proteomes" id="UP000631312"/>
    </source>
</evidence>
<dbReference type="Gene3D" id="3.20.170.20">
    <property type="entry name" value="Protein of unknown function DUF952"/>
    <property type="match status" value="1"/>
</dbReference>
<name>A0A7W7HMB2_9ACTN</name>
<dbReference type="Proteomes" id="UP000590511">
    <property type="component" value="Unassembled WGS sequence"/>
</dbReference>
<evidence type="ECO:0000313" key="3">
    <source>
        <dbReference type="Proteomes" id="UP000590511"/>
    </source>
</evidence>
<dbReference type="EMBL" id="BOMP01000099">
    <property type="protein sequence ID" value="GIE42977.1"/>
    <property type="molecule type" value="Genomic_DNA"/>
</dbReference>
<evidence type="ECO:0000313" key="2">
    <source>
        <dbReference type="EMBL" id="MBB4753162.1"/>
    </source>
</evidence>
<dbReference type="Proteomes" id="UP000631312">
    <property type="component" value="Unassembled WGS sequence"/>
</dbReference>
<gene>
    <name evidence="1" type="ORF">Alo02nite_58750</name>
    <name evidence="2" type="ORF">BJ964_007323</name>
</gene>
<dbReference type="PANTHER" id="PTHR34129:SF1">
    <property type="entry name" value="DUF952 DOMAIN-CONTAINING PROTEIN"/>
    <property type="match status" value="1"/>
</dbReference>
<reference evidence="2 3" key="1">
    <citation type="submission" date="2020-08" db="EMBL/GenBank/DDBJ databases">
        <title>Sequencing the genomes of 1000 actinobacteria strains.</title>
        <authorList>
            <person name="Klenk H.-P."/>
        </authorList>
    </citation>
    <scope>NUCLEOTIDE SEQUENCE [LARGE SCALE GENOMIC DNA]</scope>
    <source>
        <strain evidence="2 3">DSM 43150</strain>
    </source>
</reference>
<reference evidence="1 4" key="2">
    <citation type="submission" date="2021-01" db="EMBL/GenBank/DDBJ databases">
        <title>Whole genome shotgun sequence of Actinoplanes lobatus NBRC 12513.</title>
        <authorList>
            <person name="Komaki H."/>
            <person name="Tamura T."/>
        </authorList>
    </citation>
    <scope>NUCLEOTIDE SEQUENCE [LARGE SCALE GENOMIC DNA]</scope>
    <source>
        <strain evidence="1 4">NBRC 12513</strain>
    </source>
</reference>
<protein>
    <submittedName>
        <fullName evidence="2">Uncharacterized protein (DUF952 family)</fullName>
    </submittedName>
</protein>
<sequence length="115" mass="12683">MTQLLHITERACWEAAIETGWYRMSTRGVSLDEQGFIHCSLSHQLRAVAEYVYGDGDDLVVLVIDSERLGVPVRFEAPEPGAEEYPHIYGAVPAGAVSKVVPVERDTEGRMLLPG</sequence>
<accession>A0A7W7HMB2</accession>
<dbReference type="AlphaFoldDB" id="A0A7W7HMB2"/>
<keyword evidence="4" id="KW-1185">Reference proteome</keyword>
<evidence type="ECO:0000313" key="1">
    <source>
        <dbReference type="EMBL" id="GIE42977.1"/>
    </source>
</evidence>
<organism evidence="2 3">
    <name type="scientific">Actinoplanes lobatus</name>
    <dbReference type="NCBI Taxonomy" id="113568"/>
    <lineage>
        <taxon>Bacteria</taxon>
        <taxon>Bacillati</taxon>
        <taxon>Actinomycetota</taxon>
        <taxon>Actinomycetes</taxon>
        <taxon>Micromonosporales</taxon>
        <taxon>Micromonosporaceae</taxon>
        <taxon>Actinoplanes</taxon>
    </lineage>
</organism>
<dbReference type="PANTHER" id="PTHR34129">
    <property type="entry name" value="BLR1139 PROTEIN"/>
    <property type="match status" value="1"/>
</dbReference>
<comment type="caution">
    <text evidence="2">The sequence shown here is derived from an EMBL/GenBank/DDBJ whole genome shotgun (WGS) entry which is preliminary data.</text>
</comment>
<proteinExistence type="predicted"/>
<dbReference type="RefSeq" id="WP_188124895.1">
    <property type="nucleotide sequence ID" value="NZ_BOMP01000099.1"/>
</dbReference>